<gene>
    <name evidence="1" type="ORF">Amon02_001316800</name>
</gene>
<reference evidence="1" key="1">
    <citation type="submission" date="2023-04" db="EMBL/GenBank/DDBJ databases">
        <title>Ambrosiozyma monospora NBRC 10751.</title>
        <authorList>
            <person name="Ichikawa N."/>
            <person name="Sato H."/>
            <person name="Tonouchi N."/>
        </authorList>
    </citation>
    <scope>NUCLEOTIDE SEQUENCE</scope>
    <source>
        <strain evidence="1">NBRC 10751</strain>
    </source>
</reference>
<comment type="caution">
    <text evidence="1">The sequence shown here is derived from an EMBL/GenBank/DDBJ whole genome shotgun (WGS) entry which is preliminary data.</text>
</comment>
<dbReference type="EMBL" id="BSXS01016704">
    <property type="protein sequence ID" value="GMF08131.1"/>
    <property type="molecule type" value="Genomic_DNA"/>
</dbReference>
<accession>A0ACB5UBS1</accession>
<dbReference type="Proteomes" id="UP001165064">
    <property type="component" value="Unassembled WGS sequence"/>
</dbReference>
<proteinExistence type="predicted"/>
<keyword evidence="2" id="KW-1185">Reference proteome</keyword>
<name>A0ACB5UBS1_AMBMO</name>
<sequence>MLNPSSTICLTPINSNNTTLSYKGSRPMNKSAIRANLLNEGGYPPMPGSSRKQRPGPAPGPGAGANNNMNMNNNNMNMNMGMNMGMPQQQQRPNSASSQHRQGPRGPRGPGGPGAAYNQRPIMNQGPMNQGGRPFPPNQGMMRPPQQQQVSQPHGFITHPLQQTDIYDQQQQQQHPPPQNYPPYNNQQQQYE</sequence>
<evidence type="ECO:0000313" key="2">
    <source>
        <dbReference type="Proteomes" id="UP001165064"/>
    </source>
</evidence>
<evidence type="ECO:0000313" key="1">
    <source>
        <dbReference type="EMBL" id="GMF08131.1"/>
    </source>
</evidence>
<protein>
    <submittedName>
        <fullName evidence="1">Unnamed protein product</fullName>
    </submittedName>
</protein>
<organism evidence="1 2">
    <name type="scientific">Ambrosiozyma monospora</name>
    <name type="common">Yeast</name>
    <name type="synonym">Endomycopsis monosporus</name>
    <dbReference type="NCBI Taxonomy" id="43982"/>
    <lineage>
        <taxon>Eukaryota</taxon>
        <taxon>Fungi</taxon>
        <taxon>Dikarya</taxon>
        <taxon>Ascomycota</taxon>
        <taxon>Saccharomycotina</taxon>
        <taxon>Pichiomycetes</taxon>
        <taxon>Pichiales</taxon>
        <taxon>Pichiaceae</taxon>
        <taxon>Ambrosiozyma</taxon>
    </lineage>
</organism>